<dbReference type="Proteomes" id="UP001071110">
    <property type="component" value="Unassembled WGS sequence"/>
</dbReference>
<evidence type="ECO:0000313" key="5">
    <source>
        <dbReference type="Proteomes" id="UP001071110"/>
    </source>
</evidence>
<comment type="similarity">
    <text evidence="1">Belongs to the bacterial solute-binding protein 8 family.</text>
</comment>
<protein>
    <submittedName>
        <fullName evidence="4">ABC transporter substrate-binding protein</fullName>
    </submittedName>
</protein>
<feature type="domain" description="Fe/B12 periplasmic-binding" evidence="3">
    <location>
        <begin position="81"/>
        <end position="383"/>
    </location>
</feature>
<reference evidence="4" key="1">
    <citation type="submission" date="2022-08" db="EMBL/GenBank/DDBJ databases">
        <title>Corynebacterium sp. nov., isolated from clinical breast specimens.</title>
        <authorList>
            <person name="Zhang T."/>
        </authorList>
    </citation>
    <scope>NUCLEOTIDE SEQUENCE</scope>
    <source>
        <strain evidence="4">CCUG 57942</strain>
    </source>
</reference>
<keyword evidence="5" id="KW-1185">Reference proteome</keyword>
<dbReference type="InterPro" id="IPR050902">
    <property type="entry name" value="ABC_Transporter_SBP"/>
</dbReference>
<dbReference type="PANTHER" id="PTHR30535">
    <property type="entry name" value="VITAMIN B12-BINDING PROTEIN"/>
    <property type="match status" value="1"/>
</dbReference>
<dbReference type="RefSeq" id="WP_269027378.1">
    <property type="nucleotide sequence ID" value="NZ_BAABDP010000004.1"/>
</dbReference>
<dbReference type="InterPro" id="IPR002491">
    <property type="entry name" value="ABC_transptr_periplasmic_BD"/>
</dbReference>
<feature type="signal peptide" evidence="2">
    <location>
        <begin position="1"/>
        <end position="28"/>
    </location>
</feature>
<dbReference type="Pfam" id="PF01497">
    <property type="entry name" value="Peripla_BP_2"/>
    <property type="match status" value="1"/>
</dbReference>
<dbReference type="SUPFAM" id="SSF53807">
    <property type="entry name" value="Helical backbone' metal receptor"/>
    <property type="match status" value="1"/>
</dbReference>
<proteinExistence type="inferred from homology"/>
<evidence type="ECO:0000256" key="1">
    <source>
        <dbReference type="ARBA" id="ARBA00008814"/>
    </source>
</evidence>
<dbReference type="PANTHER" id="PTHR30535:SF34">
    <property type="entry name" value="MOLYBDATE-BINDING PROTEIN MOLA"/>
    <property type="match status" value="1"/>
</dbReference>
<organism evidence="4 5">
    <name type="scientific">Corynebacterium pilbarense</name>
    <dbReference type="NCBI Taxonomy" id="1288393"/>
    <lineage>
        <taxon>Bacteria</taxon>
        <taxon>Bacillati</taxon>
        <taxon>Actinomycetota</taxon>
        <taxon>Actinomycetes</taxon>
        <taxon>Mycobacteriales</taxon>
        <taxon>Corynebacteriaceae</taxon>
        <taxon>Corynebacterium</taxon>
    </lineage>
</organism>
<evidence type="ECO:0000256" key="2">
    <source>
        <dbReference type="SAM" id="SignalP"/>
    </source>
</evidence>
<evidence type="ECO:0000259" key="3">
    <source>
        <dbReference type="PROSITE" id="PS50983"/>
    </source>
</evidence>
<keyword evidence="2" id="KW-0732">Signal</keyword>
<name>A0A9Q4NRT5_9CORY</name>
<sequence length="415" mass="45263">MKRSHRISTLAVSLVTVCGLVACTGAETAPTASNEVGDISTAVSTGTNGASATTQTRSTEGAVTVTDAAGRTLQFDELPERIVLAEGRAAYATALLQDNPLDNVVAYGQDLEKAAGAFREKLFEMQPEAKDMPEIGMIHKGDVTVENLLAQKPDVVIMTLDQKKSVEESGFISDLDAAGITYAFIDFRQKPLENTTVSMQLLGDLLGQSERAQKYNEFYQAKVKEITDRAAKIVDKPDVLLWTAAGFSDCCAVAGDVHLGTLITAAGGHNLGPEVLGPETKTLTPEKLVELNPDKLIVTGGEWARDPNKADTFRHVELGYQSNPDLVLETCEGPLQQPGMELLDAPKEGNYFAIYHQFYDNPFNVFALEAFAKWLHPEEFADLDPAQDFKDFHKEWLPFDYSGVFFVDPAHPEAM</sequence>
<dbReference type="PROSITE" id="PS51257">
    <property type="entry name" value="PROKAR_LIPOPROTEIN"/>
    <property type="match status" value="1"/>
</dbReference>
<dbReference type="Gene3D" id="3.40.50.1980">
    <property type="entry name" value="Nitrogenase molybdenum iron protein domain"/>
    <property type="match status" value="2"/>
</dbReference>
<feature type="chain" id="PRO_5040319648" evidence="2">
    <location>
        <begin position="29"/>
        <end position="415"/>
    </location>
</feature>
<dbReference type="AlphaFoldDB" id="A0A9Q4NRT5"/>
<evidence type="ECO:0000313" key="4">
    <source>
        <dbReference type="EMBL" id="MCZ2220615.1"/>
    </source>
</evidence>
<dbReference type="PROSITE" id="PS50983">
    <property type="entry name" value="FE_B12_PBP"/>
    <property type="match status" value="1"/>
</dbReference>
<dbReference type="EMBL" id="JANRML010000003">
    <property type="protein sequence ID" value="MCZ2220615.1"/>
    <property type="molecule type" value="Genomic_DNA"/>
</dbReference>
<accession>A0A9Q4NRT5</accession>
<comment type="caution">
    <text evidence="4">The sequence shown here is derived from an EMBL/GenBank/DDBJ whole genome shotgun (WGS) entry which is preliminary data.</text>
</comment>
<gene>
    <name evidence="4" type="ORF">NUW87_04410</name>
</gene>